<feature type="domain" description="Histidine kinase" evidence="13">
    <location>
        <begin position="487"/>
        <end position="590"/>
    </location>
</feature>
<evidence type="ECO:0000256" key="1">
    <source>
        <dbReference type="ARBA" id="ARBA00000085"/>
    </source>
</evidence>
<evidence type="ECO:0000256" key="10">
    <source>
        <dbReference type="ARBA" id="ARBA00023012"/>
    </source>
</evidence>
<dbReference type="InterPro" id="IPR003660">
    <property type="entry name" value="HAMP_dom"/>
</dbReference>
<dbReference type="Pfam" id="PF02518">
    <property type="entry name" value="HATPase_c"/>
    <property type="match status" value="1"/>
</dbReference>
<dbReference type="RefSeq" id="WP_264850393.1">
    <property type="nucleotide sequence ID" value="NZ_BRXR01000001.1"/>
</dbReference>
<proteinExistence type="predicted"/>
<dbReference type="Gene3D" id="6.10.340.10">
    <property type="match status" value="1"/>
</dbReference>
<dbReference type="SUPFAM" id="SSF55874">
    <property type="entry name" value="ATPase domain of HSP90 chaperone/DNA topoisomerase II/histidine kinase"/>
    <property type="match status" value="1"/>
</dbReference>
<dbReference type="Pfam" id="PF06580">
    <property type="entry name" value="His_kinase"/>
    <property type="match status" value="1"/>
</dbReference>
<dbReference type="PROSITE" id="PS50885">
    <property type="entry name" value="HAMP"/>
    <property type="match status" value="1"/>
</dbReference>
<feature type="domain" description="HAMP" evidence="14">
    <location>
        <begin position="324"/>
        <end position="376"/>
    </location>
</feature>
<evidence type="ECO:0000256" key="6">
    <source>
        <dbReference type="ARBA" id="ARBA00022679"/>
    </source>
</evidence>
<dbReference type="InterPro" id="IPR033479">
    <property type="entry name" value="dCache_1"/>
</dbReference>
<evidence type="ECO:0000256" key="4">
    <source>
        <dbReference type="ARBA" id="ARBA00022475"/>
    </source>
</evidence>
<gene>
    <name evidence="15" type="ORF">bsdE14_25190</name>
</gene>
<accession>A0ABQ5N796</accession>
<dbReference type="InterPro" id="IPR003594">
    <property type="entry name" value="HATPase_dom"/>
</dbReference>
<name>A0ABQ5N796_9CLOT</name>
<keyword evidence="8 15" id="KW-0418">Kinase</keyword>
<dbReference type="PROSITE" id="PS50109">
    <property type="entry name" value="HIS_KIN"/>
    <property type="match status" value="1"/>
</dbReference>
<evidence type="ECO:0000256" key="2">
    <source>
        <dbReference type="ARBA" id="ARBA00004651"/>
    </source>
</evidence>
<keyword evidence="7 12" id="KW-0812">Transmembrane</keyword>
<feature type="transmembrane region" description="Helical" evidence="12">
    <location>
        <begin position="303"/>
        <end position="322"/>
    </location>
</feature>
<comment type="subcellular location">
    <subcellularLocation>
        <location evidence="2">Cell membrane</location>
        <topology evidence="2">Multi-pass membrane protein</topology>
    </subcellularLocation>
</comment>
<feature type="transmembrane region" description="Helical" evidence="12">
    <location>
        <begin position="25"/>
        <end position="49"/>
    </location>
</feature>
<dbReference type="Proteomes" id="UP001208567">
    <property type="component" value="Unassembled WGS sequence"/>
</dbReference>
<dbReference type="GO" id="GO:0016301">
    <property type="term" value="F:kinase activity"/>
    <property type="evidence" value="ECO:0007669"/>
    <property type="project" value="UniProtKB-KW"/>
</dbReference>
<evidence type="ECO:0000313" key="15">
    <source>
        <dbReference type="EMBL" id="GLC31109.1"/>
    </source>
</evidence>
<dbReference type="InterPro" id="IPR005467">
    <property type="entry name" value="His_kinase_dom"/>
</dbReference>
<dbReference type="Pfam" id="PF02743">
    <property type="entry name" value="dCache_1"/>
    <property type="match status" value="1"/>
</dbReference>
<dbReference type="EC" id="2.7.13.3" evidence="3"/>
<keyword evidence="11 12" id="KW-0472">Membrane</keyword>
<comment type="caution">
    <text evidence="15">The sequence shown here is derived from an EMBL/GenBank/DDBJ whole genome shotgun (WGS) entry which is preliminary data.</text>
</comment>
<dbReference type="SUPFAM" id="SSF158472">
    <property type="entry name" value="HAMP domain-like"/>
    <property type="match status" value="1"/>
</dbReference>
<evidence type="ECO:0000256" key="9">
    <source>
        <dbReference type="ARBA" id="ARBA00022989"/>
    </source>
</evidence>
<sequence>MKEILKKYIAAPVNRLLKSFRLRSIQFIITVSFTVITVFAILIVGTTLYNRFNKAAEEDASLSTRQIIEQVNLNLDDYLTSMVQTSNLLNSTINKYPSLPNDKLEGQMNVIPDTKQDIVTLAVFSEDGELLMGSPNSKLKSNVVIERQEWFHSALSLPGSLFFIPPHVQNLFEDKHDWVVSLSRCITFYRNGKGVRGVLLVDLNFKAIEQLCRRVSLGRRGYIYIVDSEGNIVYHPQQQLIYMGLKYENNDDILKHSYGTFMQEFGGDRRLVTVKTVNYTGWKIVGISYMDELVAAKRDIYNYVWFIVITGIIFIIAIFSVISAKISQPIKELEKSMKLVEEGNFDINIDVRGEDEVVELSRTFNIMVSRIRELMDQILVEQEAKRKSDLNALQAQINPHFLYNTLDSIVWMAENGKSQDVITMVTALARLFRISISKGKDIISVEQELEHARNYMIIQKIRYKNKFSFEINADKEALTRKTLKLILQPIIENSIYHGIEYMVDEGLIKINVRTTEDKLIYEISDNGLGMKQEVLENILSFKSKNTGGSGVGVKNVHERIQLSYGKEYGLAIESELEEGTTVTITIPLID</sequence>
<dbReference type="CDD" id="cd06225">
    <property type="entry name" value="HAMP"/>
    <property type="match status" value="1"/>
</dbReference>
<dbReference type="InterPro" id="IPR010559">
    <property type="entry name" value="Sig_transdc_His_kin_internal"/>
</dbReference>
<evidence type="ECO:0000256" key="5">
    <source>
        <dbReference type="ARBA" id="ARBA00022553"/>
    </source>
</evidence>
<comment type="catalytic activity">
    <reaction evidence="1">
        <text>ATP + protein L-histidine = ADP + protein N-phospho-L-histidine.</text>
        <dbReference type="EC" id="2.7.13.3"/>
    </reaction>
</comment>
<dbReference type="InterPro" id="IPR004358">
    <property type="entry name" value="Sig_transdc_His_kin-like_C"/>
</dbReference>
<evidence type="ECO:0000313" key="16">
    <source>
        <dbReference type="Proteomes" id="UP001208567"/>
    </source>
</evidence>
<dbReference type="CDD" id="cd12912">
    <property type="entry name" value="PDC2_MCP_like"/>
    <property type="match status" value="1"/>
</dbReference>
<evidence type="ECO:0000259" key="14">
    <source>
        <dbReference type="PROSITE" id="PS50885"/>
    </source>
</evidence>
<dbReference type="SMART" id="SM00387">
    <property type="entry name" value="HATPase_c"/>
    <property type="match status" value="1"/>
</dbReference>
<evidence type="ECO:0000256" key="7">
    <source>
        <dbReference type="ARBA" id="ARBA00022692"/>
    </source>
</evidence>
<dbReference type="PANTHER" id="PTHR34220">
    <property type="entry name" value="SENSOR HISTIDINE KINASE YPDA"/>
    <property type="match status" value="1"/>
</dbReference>
<dbReference type="InterPro" id="IPR050640">
    <property type="entry name" value="Bact_2-comp_sensor_kinase"/>
</dbReference>
<keyword evidence="5" id="KW-0597">Phosphoprotein</keyword>
<dbReference type="Gene3D" id="3.30.450.20">
    <property type="entry name" value="PAS domain"/>
    <property type="match status" value="1"/>
</dbReference>
<keyword evidence="4" id="KW-1003">Cell membrane</keyword>
<keyword evidence="9 12" id="KW-1133">Transmembrane helix</keyword>
<evidence type="ECO:0000259" key="13">
    <source>
        <dbReference type="PROSITE" id="PS50109"/>
    </source>
</evidence>
<keyword evidence="10" id="KW-0902">Two-component regulatory system</keyword>
<organism evidence="15 16">
    <name type="scientific">Clostridium omnivorum</name>
    <dbReference type="NCBI Taxonomy" id="1604902"/>
    <lineage>
        <taxon>Bacteria</taxon>
        <taxon>Bacillati</taxon>
        <taxon>Bacillota</taxon>
        <taxon>Clostridia</taxon>
        <taxon>Eubacteriales</taxon>
        <taxon>Clostridiaceae</taxon>
        <taxon>Clostridium</taxon>
    </lineage>
</organism>
<dbReference type="EMBL" id="BRXR01000001">
    <property type="protein sequence ID" value="GLC31109.1"/>
    <property type="molecule type" value="Genomic_DNA"/>
</dbReference>
<dbReference type="Pfam" id="PF00672">
    <property type="entry name" value="HAMP"/>
    <property type="match status" value="1"/>
</dbReference>
<protein>
    <recommendedName>
        <fullName evidence="3">histidine kinase</fullName>
        <ecNumber evidence="3">2.7.13.3</ecNumber>
    </recommendedName>
</protein>
<keyword evidence="6" id="KW-0808">Transferase</keyword>
<evidence type="ECO:0000256" key="3">
    <source>
        <dbReference type="ARBA" id="ARBA00012438"/>
    </source>
</evidence>
<dbReference type="PRINTS" id="PR00344">
    <property type="entry name" value="BCTRLSENSOR"/>
</dbReference>
<dbReference type="SMART" id="SM00304">
    <property type="entry name" value="HAMP"/>
    <property type="match status" value="1"/>
</dbReference>
<evidence type="ECO:0000256" key="8">
    <source>
        <dbReference type="ARBA" id="ARBA00022777"/>
    </source>
</evidence>
<dbReference type="InterPro" id="IPR036890">
    <property type="entry name" value="HATPase_C_sf"/>
</dbReference>
<evidence type="ECO:0000256" key="11">
    <source>
        <dbReference type="ARBA" id="ARBA00023136"/>
    </source>
</evidence>
<keyword evidence="16" id="KW-1185">Reference proteome</keyword>
<reference evidence="15 16" key="1">
    <citation type="journal article" date="2024" name="Int. J. Syst. Evol. Microbiol.">
        <title>Clostridium omnivorum sp. nov., isolated from anoxic soil under the treatment of reductive soil disinfestation.</title>
        <authorList>
            <person name="Ueki A."/>
            <person name="Tonouchi A."/>
            <person name="Kaku N."/>
            <person name="Honma S."/>
            <person name="Ueki K."/>
        </authorList>
    </citation>
    <scope>NUCLEOTIDE SEQUENCE [LARGE SCALE GENOMIC DNA]</scope>
    <source>
        <strain evidence="15 16">E14</strain>
    </source>
</reference>
<dbReference type="PANTHER" id="PTHR34220:SF7">
    <property type="entry name" value="SENSOR HISTIDINE KINASE YPDA"/>
    <property type="match status" value="1"/>
</dbReference>
<dbReference type="Gene3D" id="3.30.565.10">
    <property type="entry name" value="Histidine kinase-like ATPase, C-terminal domain"/>
    <property type="match status" value="1"/>
</dbReference>
<evidence type="ECO:0000256" key="12">
    <source>
        <dbReference type="SAM" id="Phobius"/>
    </source>
</evidence>